<evidence type="ECO:0008006" key="3">
    <source>
        <dbReference type="Google" id="ProtNLM"/>
    </source>
</evidence>
<evidence type="ECO:0000313" key="1">
    <source>
        <dbReference type="EMBL" id="CAK8677676.1"/>
    </source>
</evidence>
<comment type="caution">
    <text evidence="1">The sequence shown here is derived from an EMBL/GenBank/DDBJ whole genome shotgun (WGS) entry which is preliminary data.</text>
</comment>
<dbReference type="PANTHER" id="PTHR14679">
    <property type="entry name" value="GEM-ASSOCIATED PROTEIN 7"/>
    <property type="match status" value="1"/>
</dbReference>
<accession>A0ABP0FG27</accession>
<gene>
    <name evidence="1" type="ORF">CVLEPA_LOCUS7676</name>
</gene>
<dbReference type="Proteomes" id="UP001642483">
    <property type="component" value="Unassembled WGS sequence"/>
</dbReference>
<protein>
    <recommendedName>
        <fullName evidence="3">Gem-associated protein 7</fullName>
    </recommendedName>
</protein>
<evidence type="ECO:0000313" key="2">
    <source>
        <dbReference type="Proteomes" id="UP001642483"/>
    </source>
</evidence>
<dbReference type="PANTHER" id="PTHR14679:SF1">
    <property type="entry name" value="GEM-ASSOCIATED PROTEIN 7"/>
    <property type="match status" value="1"/>
</dbReference>
<proteinExistence type="predicted"/>
<dbReference type="EMBL" id="CAWYQH010000046">
    <property type="protein sequence ID" value="CAK8677676.1"/>
    <property type="molecule type" value="Genomic_DNA"/>
</dbReference>
<organism evidence="1 2">
    <name type="scientific">Clavelina lepadiformis</name>
    <name type="common">Light-bulb sea squirt</name>
    <name type="synonym">Ascidia lepadiformis</name>
    <dbReference type="NCBI Taxonomy" id="159417"/>
    <lineage>
        <taxon>Eukaryota</taxon>
        <taxon>Metazoa</taxon>
        <taxon>Chordata</taxon>
        <taxon>Tunicata</taxon>
        <taxon>Ascidiacea</taxon>
        <taxon>Aplousobranchia</taxon>
        <taxon>Clavelinidae</taxon>
        <taxon>Clavelina</taxon>
    </lineage>
</organism>
<keyword evidence="2" id="KW-1185">Reference proteome</keyword>
<name>A0ABP0FG27_CLALP</name>
<dbReference type="InterPro" id="IPR020338">
    <property type="entry name" value="SMN_gemin7"/>
</dbReference>
<dbReference type="Gene3D" id="2.30.30.100">
    <property type="match status" value="1"/>
</dbReference>
<reference evidence="1 2" key="1">
    <citation type="submission" date="2024-02" db="EMBL/GenBank/DDBJ databases">
        <authorList>
            <person name="Daric V."/>
            <person name="Darras S."/>
        </authorList>
    </citation>
    <scope>NUCLEOTIDE SEQUENCE [LARGE SCALE GENOMIC DNA]</scope>
</reference>
<sequence>MNEDEKKTRTNLREKFLKSLMHAVDKPVSLRLYEKTEVQGTFKACDYTPVQIHVAEMNTPSGHKKDCLLRVSDIISYSVDLDDTK</sequence>
<dbReference type="Pfam" id="PF11095">
    <property type="entry name" value="Gemin7"/>
    <property type="match status" value="1"/>
</dbReference>